<organism evidence="1 2">
    <name type="scientific">Halostreptopolyspora alba</name>
    <dbReference type="NCBI Taxonomy" id="2487137"/>
    <lineage>
        <taxon>Bacteria</taxon>
        <taxon>Bacillati</taxon>
        <taxon>Actinomycetota</taxon>
        <taxon>Actinomycetes</taxon>
        <taxon>Streptosporangiales</taxon>
        <taxon>Nocardiopsidaceae</taxon>
        <taxon>Halostreptopolyspora</taxon>
    </lineage>
</organism>
<dbReference type="Proteomes" id="UP000269198">
    <property type="component" value="Unassembled WGS sequence"/>
</dbReference>
<evidence type="ECO:0000313" key="1">
    <source>
        <dbReference type="EMBL" id="RNL84221.1"/>
    </source>
</evidence>
<keyword evidence="2" id="KW-1185">Reference proteome</keyword>
<reference evidence="1 2" key="1">
    <citation type="submission" date="2018-11" db="EMBL/GenBank/DDBJ databases">
        <title>The genome draft of YIM 96095.</title>
        <authorList>
            <person name="Tang S.-K."/>
            <person name="Chunyu W.-X."/>
            <person name="Feng Y.-Z."/>
        </authorList>
    </citation>
    <scope>NUCLEOTIDE SEQUENCE [LARGE SCALE GENOMIC DNA]</scope>
    <source>
        <strain evidence="1 2">YIM 96095</strain>
    </source>
</reference>
<protein>
    <submittedName>
        <fullName evidence="1">Uncharacterized protein</fullName>
    </submittedName>
</protein>
<proteinExistence type="predicted"/>
<dbReference type="AlphaFoldDB" id="A0A3N0E8R1"/>
<evidence type="ECO:0000313" key="2">
    <source>
        <dbReference type="Proteomes" id="UP000269198"/>
    </source>
</evidence>
<dbReference type="EMBL" id="RJMB01000012">
    <property type="protein sequence ID" value="RNL84221.1"/>
    <property type="molecule type" value="Genomic_DNA"/>
</dbReference>
<sequence>MLALSVDAKGVAMRPEALRPVTRQAAAATPRAFRARLTAGEKPARTRMATLACVYDAEPAARRPHETSAGCATTAV</sequence>
<name>A0A3N0E8R1_9ACTN</name>
<comment type="caution">
    <text evidence="1">The sequence shown here is derived from an EMBL/GenBank/DDBJ whole genome shotgun (WGS) entry which is preliminary data.</text>
</comment>
<gene>
    <name evidence="1" type="ORF">EFW17_13445</name>
</gene>
<accession>A0A3N0E8R1</accession>